<dbReference type="EMBL" id="CP002859">
    <property type="protein sequence ID" value="AEI48865.1"/>
    <property type="molecule type" value="Genomic_DNA"/>
</dbReference>
<dbReference type="Pfam" id="PF14905">
    <property type="entry name" value="OMP_b-brl_3"/>
    <property type="match status" value="1"/>
</dbReference>
<evidence type="ECO:0000259" key="4">
    <source>
        <dbReference type="Pfam" id="PF14905"/>
    </source>
</evidence>
<keyword evidence="6" id="KW-1185">Reference proteome</keyword>
<evidence type="ECO:0000313" key="6">
    <source>
        <dbReference type="Proteomes" id="UP000000493"/>
    </source>
</evidence>
<dbReference type="PANTHER" id="PTHR40980:SF4">
    <property type="entry name" value="TONB-DEPENDENT RECEPTOR-LIKE BETA-BARREL DOMAIN-CONTAINING PROTEIN"/>
    <property type="match status" value="1"/>
</dbReference>
<evidence type="ECO:0000256" key="3">
    <source>
        <dbReference type="ARBA" id="ARBA00023237"/>
    </source>
</evidence>
<dbReference type="PANTHER" id="PTHR40980">
    <property type="entry name" value="PLUG DOMAIN-CONTAINING PROTEIN"/>
    <property type="match status" value="1"/>
</dbReference>
<dbReference type="Gene3D" id="2.60.40.1120">
    <property type="entry name" value="Carboxypeptidase-like, regulatory domain"/>
    <property type="match status" value="1"/>
</dbReference>
<organism evidence="5 6">
    <name type="scientific">Runella slithyformis (strain ATCC 29530 / DSM 19594 / LMG 11500 / NCIMB 11436 / LSU 4)</name>
    <dbReference type="NCBI Taxonomy" id="761193"/>
    <lineage>
        <taxon>Bacteria</taxon>
        <taxon>Pseudomonadati</taxon>
        <taxon>Bacteroidota</taxon>
        <taxon>Cytophagia</taxon>
        <taxon>Cytophagales</taxon>
        <taxon>Spirosomataceae</taxon>
        <taxon>Runella</taxon>
    </lineage>
</organism>
<evidence type="ECO:0000256" key="1">
    <source>
        <dbReference type="ARBA" id="ARBA00004442"/>
    </source>
</evidence>
<dbReference type="Proteomes" id="UP000000493">
    <property type="component" value="Chromosome"/>
</dbReference>
<sequence>MKRIAIFFVMIFIYHSAISQNSNKKIIGIVLDSLSNQPLPYATIQLTNTALKINTIADGSGNYIFKKLAKGDYEITVSYVGYKTKKALVSVGETEQISAPKLSLSLENINLKEVKIRASKPLFTEESGKTIVNVAESVMANAGTIVDVLKYAPSLQISENSIRIRGKEAIILIDGRQTNVSGESLEGILNSMPSNSIEKIELISNPGAKYDATGKAVINIRTLKMKNLGTTGTWTAGIGTGRLPRTNGGLLLNYKTPKLSLVGNYNYQFTQQYIDLEATRTLKNTLGTSFLDTDFDNRKRTIQFLKLGLDYSLTSRTTVGVLFQADQNSRGRNANGATEISNQGRLDSVITLRTQGKALYQNLNGNLFLKHTFKQKGRELALDADYGYYHTDFQEAINNQFFNAGRLINYRPALEVNIPWQQPIQIQSLRGTYNYPTQKGIIESGFQLRRTDVNTDFSYQQQTDGKWTTDPQKSFVYDYTETVNAAYVNYSAKAKKLDYQLGLRLEDSHAQGQTQNRTKANQQDYLQLFPSASFQYTPSDTNQFSLSYSRKITRPNYTTLNDQITYWSPYRLTIGNPALKPTIVTNVELSYLYMKTWSLVLSYTGKRNDVTTVIFPRNNVNIFQIQNMTIEHLLGIDVSYRKSISKSWQTTSGLMLYQVRSHLGNIQGLDFRIGNSIYPYTNHFLTFKNNWKADIIAYYISPQVLGIYKISPFYQVDISVQKSLFDKLGELRVSITDLFNTLKLGQDYKTISQYGFNRRKPETRFLQLTFNYRFGNNNIKVRDRKIGIDKESSRIDKNQ</sequence>
<dbReference type="Gene3D" id="2.170.130.10">
    <property type="entry name" value="TonB-dependent receptor, plug domain"/>
    <property type="match status" value="1"/>
</dbReference>
<dbReference type="GO" id="GO:0009279">
    <property type="term" value="C:cell outer membrane"/>
    <property type="evidence" value="ECO:0007669"/>
    <property type="project" value="UniProtKB-SubCell"/>
</dbReference>
<evidence type="ECO:0000256" key="2">
    <source>
        <dbReference type="ARBA" id="ARBA00023136"/>
    </source>
</evidence>
<reference evidence="6" key="1">
    <citation type="submission" date="2011-06" db="EMBL/GenBank/DDBJ databases">
        <title>The complete genome of chromosome of Runella slithyformis DSM 19594.</title>
        <authorList>
            <consortium name="US DOE Joint Genome Institute (JGI-PGF)"/>
            <person name="Lucas S."/>
            <person name="Han J."/>
            <person name="Lapidus A."/>
            <person name="Bruce D."/>
            <person name="Goodwin L."/>
            <person name="Pitluck S."/>
            <person name="Peters L."/>
            <person name="Kyrpides N."/>
            <person name="Mavromatis K."/>
            <person name="Ivanova N."/>
            <person name="Ovchinnikova G."/>
            <person name="Zhang X."/>
            <person name="Misra M."/>
            <person name="Detter J.C."/>
            <person name="Tapia R."/>
            <person name="Han C."/>
            <person name="Land M."/>
            <person name="Hauser L."/>
            <person name="Markowitz V."/>
            <person name="Cheng J.-F."/>
            <person name="Hugenholtz P."/>
            <person name="Woyke T."/>
            <person name="Wu D."/>
            <person name="Tindall B."/>
            <person name="Faehrich R."/>
            <person name="Brambilla E."/>
            <person name="Klenk H.-P."/>
            <person name="Eisen J.A."/>
        </authorList>
    </citation>
    <scope>NUCLEOTIDE SEQUENCE [LARGE SCALE GENOMIC DNA]</scope>
    <source>
        <strain evidence="6">ATCC 29530 / DSM 19594 / LMG 11500 / NCIMB 11436 / LSU 4</strain>
    </source>
</reference>
<dbReference type="InterPro" id="IPR041700">
    <property type="entry name" value="OMP_b-brl_3"/>
</dbReference>
<gene>
    <name evidence="5" type="ordered locus">Runsl_2460</name>
</gene>
<keyword evidence="3" id="KW-0998">Cell outer membrane</keyword>
<dbReference type="InterPro" id="IPR008969">
    <property type="entry name" value="CarboxyPept-like_regulatory"/>
</dbReference>
<proteinExistence type="predicted"/>
<name>A0A7U3ZKI7_RUNSL</name>
<keyword evidence="2" id="KW-0472">Membrane</keyword>
<dbReference type="KEGG" id="rsi:Runsl_2460"/>
<dbReference type="Gene3D" id="2.40.170.20">
    <property type="entry name" value="TonB-dependent receptor, beta-barrel domain"/>
    <property type="match status" value="1"/>
</dbReference>
<comment type="subcellular location">
    <subcellularLocation>
        <location evidence="1">Cell outer membrane</location>
    </subcellularLocation>
</comment>
<evidence type="ECO:0000313" key="5">
    <source>
        <dbReference type="EMBL" id="AEI48865.1"/>
    </source>
</evidence>
<dbReference type="SUPFAM" id="SSF49464">
    <property type="entry name" value="Carboxypeptidase regulatory domain-like"/>
    <property type="match status" value="1"/>
</dbReference>
<dbReference type="InterPro" id="IPR036942">
    <property type="entry name" value="Beta-barrel_TonB_sf"/>
</dbReference>
<feature type="domain" description="Outer membrane protein beta-barrel" evidence="4">
    <location>
        <begin position="371"/>
        <end position="772"/>
    </location>
</feature>
<accession>A0A7U3ZKI7</accession>
<dbReference type="InterPro" id="IPR037066">
    <property type="entry name" value="Plug_dom_sf"/>
</dbReference>
<protein>
    <submittedName>
        <fullName evidence="5">TonB-dependent receptor</fullName>
    </submittedName>
</protein>
<reference evidence="5 6" key="2">
    <citation type="journal article" date="2012" name="Stand. Genomic Sci.">
        <title>Complete genome sequence of the aquatic bacterium Runella slithyformis type strain (LSU 4(T)).</title>
        <authorList>
            <person name="Copeland A."/>
            <person name="Zhang X."/>
            <person name="Misra M."/>
            <person name="Lapidus A."/>
            <person name="Nolan M."/>
            <person name="Lucas S."/>
            <person name="Deshpande S."/>
            <person name="Cheng J.F."/>
            <person name="Tapia R."/>
            <person name="Goodwin L.A."/>
            <person name="Pitluck S."/>
            <person name="Liolios K."/>
            <person name="Pagani I."/>
            <person name="Ivanova N."/>
            <person name="Mikhailova N."/>
            <person name="Pati A."/>
            <person name="Chen A."/>
            <person name="Palaniappan K."/>
            <person name="Land M."/>
            <person name="Hauser L."/>
            <person name="Pan C."/>
            <person name="Jeffries C.D."/>
            <person name="Detter J.C."/>
            <person name="Brambilla E.M."/>
            <person name="Rohde M."/>
            <person name="Djao O.D."/>
            <person name="Goker M."/>
            <person name="Sikorski J."/>
            <person name="Tindall B.J."/>
            <person name="Woyke T."/>
            <person name="Bristow J."/>
            <person name="Eisen J.A."/>
            <person name="Markowitz V."/>
            <person name="Hugenholtz P."/>
            <person name="Kyrpides N.C."/>
            <person name="Klenk H.P."/>
            <person name="Mavromatis K."/>
        </authorList>
    </citation>
    <scope>NUCLEOTIDE SEQUENCE [LARGE SCALE GENOMIC DNA]</scope>
    <source>
        <strain evidence="6">ATCC 29530 / DSM 19594 / LMG 11500 / NCIMB 11436 / LSU 4</strain>
    </source>
</reference>
<dbReference type="Pfam" id="PF13715">
    <property type="entry name" value="CarbopepD_reg_2"/>
    <property type="match status" value="1"/>
</dbReference>
<dbReference type="SUPFAM" id="SSF56935">
    <property type="entry name" value="Porins"/>
    <property type="match status" value="1"/>
</dbReference>
<keyword evidence="5" id="KW-0675">Receptor</keyword>
<dbReference type="AlphaFoldDB" id="A0A7U3ZKI7"/>